<reference evidence="9 10" key="1">
    <citation type="submission" date="2020-08" db="EMBL/GenBank/DDBJ databases">
        <title>Above-ground endophytic microbial communities from plants in different locations in the United States.</title>
        <authorList>
            <person name="Frank C."/>
        </authorList>
    </citation>
    <scope>NUCLEOTIDE SEQUENCE [LARGE SCALE GENOMIC DNA]</scope>
    <source>
        <strain evidence="9 10">WP4_2_2</strain>
    </source>
</reference>
<comment type="caution">
    <text evidence="9">The sequence shown here is derived from an EMBL/GenBank/DDBJ whole genome shotgun (WGS) entry which is preliminary data.</text>
</comment>
<dbReference type="AlphaFoldDB" id="A0A7W9WUG3"/>
<keyword evidence="4 9" id="KW-0378">Hydrolase</keyword>
<dbReference type="GO" id="GO:0016020">
    <property type="term" value="C:membrane"/>
    <property type="evidence" value="ECO:0007669"/>
    <property type="project" value="UniProtKB-SubCell"/>
</dbReference>
<proteinExistence type="inferred from homology"/>
<name>A0A7W9WUG3_9BURK</name>
<dbReference type="PANTHER" id="PTHR43731:SF14">
    <property type="entry name" value="PRESENILIN-ASSOCIATED RHOMBOID-LIKE PROTEIN, MITOCHONDRIAL"/>
    <property type="match status" value="1"/>
</dbReference>
<feature type="transmembrane region" description="Helical" evidence="7">
    <location>
        <begin position="243"/>
        <end position="262"/>
    </location>
</feature>
<evidence type="ECO:0000256" key="5">
    <source>
        <dbReference type="ARBA" id="ARBA00022989"/>
    </source>
</evidence>
<feature type="transmembrane region" description="Helical" evidence="7">
    <location>
        <begin position="356"/>
        <end position="380"/>
    </location>
</feature>
<evidence type="ECO:0000256" key="3">
    <source>
        <dbReference type="ARBA" id="ARBA00022692"/>
    </source>
</evidence>
<evidence type="ECO:0000313" key="10">
    <source>
        <dbReference type="Proteomes" id="UP000571554"/>
    </source>
</evidence>
<evidence type="ECO:0000256" key="2">
    <source>
        <dbReference type="ARBA" id="ARBA00009045"/>
    </source>
</evidence>
<dbReference type="InterPro" id="IPR050925">
    <property type="entry name" value="Rhomboid_protease_S54"/>
</dbReference>
<sequence length="518" mass="57085">MNRIEPGWGFADTNAHENIDGQAADLLLPIALGSRFSKSWGEIRARSFEAKGSVQLSGTSLAIRTSVSRLLDSAIRNDLTLRFEDIYNVRVRKRLVRFDLVNGPGELEPVILRTQDHEDAVLLAASLPAQTTRTYATEQRVESLFLGQMKQRTPFVWVTWVIVAITSLVFIVMAANGAGVMRVNPVVAIAWGSNFGPYTQDGQWWRLLTAVFIHFGLVHIVFNMLALVQFGRLAERFYGSGRFIAIYLFAGIAASMMSLLMHPGFNCAGASGAIFGVIGAVLAYLLLHRQATPRGFYVKHFRLAAWFTVYALINGLTHPGVDNGAHVGGLLGGFLFGLVIAPPLEPASPRSVVARAMAIGAPAVLAGGFLVSLAAVLAMLDRLPERQESMQFSELILKASELDRRAVADLKTMPRDHSTPQARAALAERIRSTLLPEWRQLDTMFATARLTPDTPSARTRLKILTYYDDMSQELELTAMLAEQNLLSDPASKAALQRLIDEARRARVEATKTLRQRMQ</sequence>
<feature type="transmembrane region" description="Helical" evidence="7">
    <location>
        <begin position="325"/>
        <end position="344"/>
    </location>
</feature>
<evidence type="ECO:0000256" key="7">
    <source>
        <dbReference type="SAM" id="Phobius"/>
    </source>
</evidence>
<feature type="transmembrane region" description="Helical" evidence="7">
    <location>
        <begin position="268"/>
        <end position="287"/>
    </location>
</feature>
<dbReference type="InterPro" id="IPR022764">
    <property type="entry name" value="Peptidase_S54_rhomboid_dom"/>
</dbReference>
<keyword evidence="3 7" id="KW-0812">Transmembrane</keyword>
<organism evidence="9 10">
    <name type="scientific">Paraburkholderia bannensis</name>
    <dbReference type="NCBI Taxonomy" id="765414"/>
    <lineage>
        <taxon>Bacteria</taxon>
        <taxon>Pseudomonadati</taxon>
        <taxon>Pseudomonadota</taxon>
        <taxon>Betaproteobacteria</taxon>
        <taxon>Burkholderiales</taxon>
        <taxon>Burkholderiaceae</taxon>
        <taxon>Paraburkholderia</taxon>
    </lineage>
</organism>
<evidence type="ECO:0000256" key="1">
    <source>
        <dbReference type="ARBA" id="ARBA00004141"/>
    </source>
</evidence>
<dbReference type="EMBL" id="JACHBW010000012">
    <property type="protein sequence ID" value="MBB6104352.1"/>
    <property type="molecule type" value="Genomic_DNA"/>
</dbReference>
<comment type="similarity">
    <text evidence="2">Belongs to the peptidase S54 family.</text>
</comment>
<dbReference type="InterPro" id="IPR035952">
    <property type="entry name" value="Rhomboid-like_sf"/>
</dbReference>
<keyword evidence="6 7" id="KW-0472">Membrane</keyword>
<comment type="subcellular location">
    <subcellularLocation>
        <location evidence="1">Membrane</location>
        <topology evidence="1">Multi-pass membrane protein</topology>
    </subcellularLocation>
</comment>
<dbReference type="EC" id="3.4.21.105" evidence="9"/>
<protein>
    <submittedName>
        <fullName evidence="9">Rhomboid protease GluP</fullName>
        <ecNumber evidence="9">3.4.21.105</ecNumber>
    </submittedName>
</protein>
<keyword evidence="10" id="KW-1185">Reference proteome</keyword>
<keyword evidence="9" id="KW-0645">Protease</keyword>
<dbReference type="RefSeq" id="WP_183726523.1">
    <property type="nucleotide sequence ID" value="NZ_JACHBW010000012.1"/>
</dbReference>
<evidence type="ECO:0000256" key="4">
    <source>
        <dbReference type="ARBA" id="ARBA00022801"/>
    </source>
</evidence>
<dbReference type="SUPFAM" id="SSF144091">
    <property type="entry name" value="Rhomboid-like"/>
    <property type="match status" value="1"/>
</dbReference>
<evidence type="ECO:0000256" key="6">
    <source>
        <dbReference type="ARBA" id="ARBA00023136"/>
    </source>
</evidence>
<dbReference type="GO" id="GO:0004252">
    <property type="term" value="F:serine-type endopeptidase activity"/>
    <property type="evidence" value="ECO:0007669"/>
    <property type="project" value="InterPro"/>
</dbReference>
<dbReference type="Pfam" id="PF01694">
    <property type="entry name" value="Rhomboid"/>
    <property type="match status" value="1"/>
</dbReference>
<accession>A0A7W9WUG3</accession>
<feature type="domain" description="Peptidase S54 rhomboid" evidence="8">
    <location>
        <begin position="202"/>
        <end position="341"/>
    </location>
</feature>
<dbReference type="GO" id="GO:0006508">
    <property type="term" value="P:proteolysis"/>
    <property type="evidence" value="ECO:0007669"/>
    <property type="project" value="UniProtKB-KW"/>
</dbReference>
<dbReference type="Gene3D" id="1.20.1540.10">
    <property type="entry name" value="Rhomboid-like"/>
    <property type="match status" value="1"/>
</dbReference>
<dbReference type="PANTHER" id="PTHR43731">
    <property type="entry name" value="RHOMBOID PROTEASE"/>
    <property type="match status" value="1"/>
</dbReference>
<dbReference type="Proteomes" id="UP000571554">
    <property type="component" value="Unassembled WGS sequence"/>
</dbReference>
<feature type="transmembrane region" description="Helical" evidence="7">
    <location>
        <begin position="204"/>
        <end position="231"/>
    </location>
</feature>
<evidence type="ECO:0000259" key="8">
    <source>
        <dbReference type="Pfam" id="PF01694"/>
    </source>
</evidence>
<feature type="transmembrane region" description="Helical" evidence="7">
    <location>
        <begin position="155"/>
        <end position="175"/>
    </location>
</feature>
<evidence type="ECO:0000313" key="9">
    <source>
        <dbReference type="EMBL" id="MBB6104352.1"/>
    </source>
</evidence>
<gene>
    <name evidence="9" type="ORF">F4827_004211</name>
</gene>
<keyword evidence="5 7" id="KW-1133">Transmembrane helix</keyword>